<organism evidence="1 2">
    <name type="scientific">Nitrospira lenta</name>
    <dbReference type="NCBI Taxonomy" id="1436998"/>
    <lineage>
        <taxon>Bacteria</taxon>
        <taxon>Pseudomonadati</taxon>
        <taxon>Nitrospirota</taxon>
        <taxon>Nitrospiria</taxon>
        <taxon>Nitrospirales</taxon>
        <taxon>Nitrospiraceae</taxon>
        <taxon>Nitrospira</taxon>
    </lineage>
</organism>
<dbReference type="Proteomes" id="UP000248168">
    <property type="component" value="Unassembled WGS sequence"/>
</dbReference>
<evidence type="ECO:0000313" key="2">
    <source>
        <dbReference type="Proteomes" id="UP000248168"/>
    </source>
</evidence>
<dbReference type="AlphaFoldDB" id="A0A330LBG4"/>
<dbReference type="EMBL" id="OUNR01000021">
    <property type="protein sequence ID" value="SPP66648.1"/>
    <property type="molecule type" value="Genomic_DNA"/>
</dbReference>
<keyword evidence="2" id="KW-1185">Reference proteome</keyword>
<proteinExistence type="predicted"/>
<sequence length="143" mass="16145">MTARTKMRRRRWASKPAFRGATIVAPLIPPTEFNLHLPNLSAYPYSTIASPVQSSEKPVLPALSMSHLHPKDLSKITDQLCSFGLNGNYAHASTSWRPPPLTPRIWRLPLALRFRYDAGVPPKSTAIRKHFYGSFSMRTSWSN</sequence>
<accession>A0A330LBG4</accession>
<gene>
    <name evidence="1" type="ORF">NITLEN_80076</name>
</gene>
<evidence type="ECO:0000313" key="1">
    <source>
        <dbReference type="EMBL" id="SPP66648.1"/>
    </source>
</evidence>
<name>A0A330LBG4_9BACT</name>
<protein>
    <submittedName>
        <fullName evidence="1">Uncharacterized protein</fullName>
    </submittedName>
</protein>
<dbReference type="InParanoid" id="A0A330LBG4"/>
<reference evidence="2" key="1">
    <citation type="submission" date="2018-04" db="EMBL/GenBank/DDBJ databases">
        <authorList>
            <person name="Lucker S."/>
            <person name="Sakoula D."/>
        </authorList>
    </citation>
    <scope>NUCLEOTIDE SEQUENCE [LARGE SCALE GENOMIC DNA]</scope>
</reference>